<reference evidence="1 2" key="1">
    <citation type="submission" date="2024-10" db="EMBL/GenBank/DDBJ databases">
        <title>The Natural Products Discovery Center: Release of the First 8490 Sequenced Strains for Exploring Actinobacteria Biosynthetic Diversity.</title>
        <authorList>
            <person name="Kalkreuter E."/>
            <person name="Kautsar S.A."/>
            <person name="Yang D."/>
            <person name="Bader C.D."/>
            <person name="Teijaro C.N."/>
            <person name="Fluegel L."/>
            <person name="Davis C.M."/>
            <person name="Simpson J.R."/>
            <person name="Lauterbach L."/>
            <person name="Steele A.D."/>
            <person name="Gui C."/>
            <person name="Meng S."/>
            <person name="Li G."/>
            <person name="Viehrig K."/>
            <person name="Ye F."/>
            <person name="Su P."/>
            <person name="Kiefer A.F."/>
            <person name="Nichols A."/>
            <person name="Cepeda A.J."/>
            <person name="Yan W."/>
            <person name="Fan B."/>
            <person name="Jiang Y."/>
            <person name="Adhikari A."/>
            <person name="Zheng C.-J."/>
            <person name="Schuster L."/>
            <person name="Cowan T.M."/>
            <person name="Smanski M.J."/>
            <person name="Chevrette M.G."/>
            <person name="De Carvalho L.P.S."/>
            <person name="Shen B."/>
        </authorList>
    </citation>
    <scope>NUCLEOTIDE SEQUENCE [LARGE SCALE GENOMIC DNA]</scope>
    <source>
        <strain evidence="1 2">NPDC012605</strain>
    </source>
</reference>
<comment type="caution">
    <text evidence="1">The sequence shown here is derived from an EMBL/GenBank/DDBJ whole genome shotgun (WGS) entry which is preliminary data.</text>
</comment>
<dbReference type="Proteomes" id="UP001602370">
    <property type="component" value="Unassembled WGS sequence"/>
</dbReference>
<accession>A0ABW6XSK5</accession>
<protein>
    <submittedName>
        <fullName evidence="1">Uncharacterized protein</fullName>
    </submittedName>
</protein>
<dbReference type="EMBL" id="JBIBDZ010000005">
    <property type="protein sequence ID" value="MFF5920467.1"/>
    <property type="molecule type" value="Genomic_DNA"/>
</dbReference>
<gene>
    <name evidence="1" type="ORF">ACFY8C_19315</name>
</gene>
<keyword evidence="2" id="KW-1185">Reference proteome</keyword>
<evidence type="ECO:0000313" key="2">
    <source>
        <dbReference type="Proteomes" id="UP001602370"/>
    </source>
</evidence>
<proteinExistence type="predicted"/>
<organism evidence="1 2">
    <name type="scientific">Streptomyces flavochromogenes</name>
    <dbReference type="NCBI Taxonomy" id="68199"/>
    <lineage>
        <taxon>Bacteria</taxon>
        <taxon>Bacillati</taxon>
        <taxon>Actinomycetota</taxon>
        <taxon>Actinomycetes</taxon>
        <taxon>Kitasatosporales</taxon>
        <taxon>Streptomycetaceae</taxon>
        <taxon>Streptomyces</taxon>
    </lineage>
</organism>
<name>A0ABW6XSK5_9ACTN</name>
<dbReference type="RefSeq" id="WP_051819723.1">
    <property type="nucleotide sequence ID" value="NZ_JBIBDZ010000005.1"/>
</dbReference>
<sequence>MIAVLVLLSLLFVWTLVSDRPARWSITAPLTFALVGVVPSGGDDPLAPLEVDTHAFQRATS</sequence>
<evidence type="ECO:0000313" key="1">
    <source>
        <dbReference type="EMBL" id="MFF5920467.1"/>
    </source>
</evidence>